<name>A0ABW8YNL3_9SPHN</name>
<dbReference type="InterPro" id="IPR039426">
    <property type="entry name" value="TonB-dep_rcpt-like"/>
</dbReference>
<proteinExistence type="inferred from homology"/>
<evidence type="ECO:0000259" key="13">
    <source>
        <dbReference type="Pfam" id="PF07715"/>
    </source>
</evidence>
<evidence type="ECO:0000256" key="7">
    <source>
        <dbReference type="ARBA" id="ARBA00023237"/>
    </source>
</evidence>
<gene>
    <name evidence="14" type="ORF">ABS767_12935</name>
</gene>
<keyword evidence="14" id="KW-0675">Receptor</keyword>
<dbReference type="Gene3D" id="2.40.170.20">
    <property type="entry name" value="TonB-dependent receptor, beta-barrel domain"/>
    <property type="match status" value="1"/>
</dbReference>
<dbReference type="InterPro" id="IPR037066">
    <property type="entry name" value="Plug_dom_sf"/>
</dbReference>
<evidence type="ECO:0000256" key="10">
    <source>
        <dbReference type="SAM" id="MobiDB-lite"/>
    </source>
</evidence>
<dbReference type="PROSITE" id="PS52016">
    <property type="entry name" value="TONB_DEPENDENT_REC_3"/>
    <property type="match status" value="1"/>
</dbReference>
<organism evidence="14 15">
    <name type="scientific">Sphingomonas plantiphila</name>
    <dbReference type="NCBI Taxonomy" id="3163295"/>
    <lineage>
        <taxon>Bacteria</taxon>
        <taxon>Pseudomonadati</taxon>
        <taxon>Pseudomonadota</taxon>
        <taxon>Alphaproteobacteria</taxon>
        <taxon>Sphingomonadales</taxon>
        <taxon>Sphingomonadaceae</taxon>
        <taxon>Sphingomonas</taxon>
    </lineage>
</organism>
<feature type="compositionally biased region" description="Polar residues" evidence="10">
    <location>
        <begin position="702"/>
        <end position="711"/>
    </location>
</feature>
<evidence type="ECO:0000256" key="6">
    <source>
        <dbReference type="ARBA" id="ARBA00023136"/>
    </source>
</evidence>
<feature type="chain" id="PRO_5047032187" evidence="11">
    <location>
        <begin position="30"/>
        <end position="959"/>
    </location>
</feature>
<dbReference type="Pfam" id="PF00593">
    <property type="entry name" value="TonB_dep_Rec_b-barrel"/>
    <property type="match status" value="1"/>
</dbReference>
<feature type="region of interest" description="Disordered" evidence="10">
    <location>
        <begin position="683"/>
        <end position="715"/>
    </location>
</feature>
<keyword evidence="6 8" id="KW-0472">Membrane</keyword>
<evidence type="ECO:0000256" key="5">
    <source>
        <dbReference type="ARBA" id="ARBA00023077"/>
    </source>
</evidence>
<comment type="similarity">
    <text evidence="8 9">Belongs to the TonB-dependent receptor family.</text>
</comment>
<keyword evidence="5 9" id="KW-0798">TonB box</keyword>
<dbReference type="RefSeq" id="WP_408078990.1">
    <property type="nucleotide sequence ID" value="NZ_JBELQC010000002.1"/>
</dbReference>
<dbReference type="Gene3D" id="2.170.130.10">
    <property type="entry name" value="TonB-dependent receptor, plug domain"/>
    <property type="match status" value="1"/>
</dbReference>
<evidence type="ECO:0000256" key="1">
    <source>
        <dbReference type="ARBA" id="ARBA00004571"/>
    </source>
</evidence>
<comment type="subcellular location">
    <subcellularLocation>
        <location evidence="1 8">Cell outer membrane</location>
        <topology evidence="1 8">Multi-pass membrane protein</topology>
    </subcellularLocation>
</comment>
<sequence>MQNSSAFARLVGGVGATALTLMLATGVHAQEAPAPTPTPEPAAEREQEIVISGSRAIVDGTNAPTPVAVVSNEQLKTASPSSLIDGLNQLPVFSSSVRQNSTGSSGSGQGGNGGNYLNLRALLPTRTLVLLDGRRTVASSIQMNATDVTLFPQMLVSRVDVVTGGASAAYGSDAVAGVVNFIIDNKFKGLKVEAQSGISTYGDNFSYRYGAAGGMDFAGGRGNIIASFERAETKGINDANARDWSAAGWGIIPSTIAQTGTTQIIAPDIRTNLVTYGGTIQSCFPTGVACPIANQSFNPDGTLVPFVTGQYAGSSVASGGSGAAVRTNLTTSNWTNTAYLRGQFEFSDSLTFFAEGIYGDVNTKYVGAPSSITSGSSSGIIIYRDNAFLPAAVRATMVANGITSFRMGRANKEIAPNVNRTNTKTWRGVAGFEGKIGGDWNYSLALERSHSHYHLESRGNRIIENFYNGADAVINPATNQPVCRSTLLGLPQGVGCVPIDLFGEDSASPEAIAYASGTAIADLYLDQTNVMLDLRGRPFDTWAGPVSIAFGAEYRKESARQEVDPISASVKNGTGIRGFPSSANGQPGGFALTNPQPIDGEFDVKEAYLEAAIPLARDASFFHSLDINGAVRYADYSTVGGVWTWKAGVSWEPVDGVRFRATRSRDIRAAGIAELFTASQQTAGLSARDTTRPGAPAVAPITRQSRGNPTLSPEEADTFTGGVVLTPFSGVNFSVDYYSIRIKGAITQSTLQQVIDGCAAGNQSLCDLITRDPGGVITTIVTPFLNLAEVKTSGLDIEAGYRTRVGNGQLSLRALANHTFELATTNEGITVDRAGDMGLRDAVAKWTVTGSATYQHDSGTTLFVQGRYISGGKYDSTLGPTALPVAQNQVPAMFYTDVTVKQRIGPPTNGFEVFLTVNNLFDKDPPIAPQGAVTIPRQTNPYFYDMIGRYFTAGAKLRF</sequence>
<evidence type="ECO:0000256" key="2">
    <source>
        <dbReference type="ARBA" id="ARBA00022448"/>
    </source>
</evidence>
<feature type="signal peptide" evidence="11">
    <location>
        <begin position="1"/>
        <end position="29"/>
    </location>
</feature>
<dbReference type="InterPro" id="IPR036942">
    <property type="entry name" value="Beta-barrel_TonB_sf"/>
</dbReference>
<evidence type="ECO:0000256" key="4">
    <source>
        <dbReference type="ARBA" id="ARBA00022692"/>
    </source>
</evidence>
<dbReference type="PANTHER" id="PTHR47234">
    <property type="match status" value="1"/>
</dbReference>
<comment type="caution">
    <text evidence="14">The sequence shown here is derived from an EMBL/GenBank/DDBJ whole genome shotgun (WGS) entry which is preliminary data.</text>
</comment>
<evidence type="ECO:0000256" key="11">
    <source>
        <dbReference type="SAM" id="SignalP"/>
    </source>
</evidence>
<keyword evidence="15" id="KW-1185">Reference proteome</keyword>
<evidence type="ECO:0000259" key="12">
    <source>
        <dbReference type="Pfam" id="PF00593"/>
    </source>
</evidence>
<reference evidence="14 15" key="1">
    <citation type="submission" date="2024-06" db="EMBL/GenBank/DDBJ databases">
        <authorList>
            <person name="Kaempfer P."/>
            <person name="Viver T."/>
        </authorList>
    </citation>
    <scope>NUCLEOTIDE SEQUENCE [LARGE SCALE GENOMIC DNA]</scope>
    <source>
        <strain evidence="14 15">ST-64</strain>
    </source>
</reference>
<dbReference type="InterPro" id="IPR012910">
    <property type="entry name" value="Plug_dom"/>
</dbReference>
<protein>
    <submittedName>
        <fullName evidence="14">TonB-dependent receptor</fullName>
    </submittedName>
</protein>
<keyword evidence="11" id="KW-0732">Signal</keyword>
<dbReference type="Pfam" id="PF07715">
    <property type="entry name" value="Plug"/>
    <property type="match status" value="1"/>
</dbReference>
<evidence type="ECO:0000313" key="14">
    <source>
        <dbReference type="EMBL" id="MFL9841873.1"/>
    </source>
</evidence>
<keyword evidence="7 8" id="KW-0998">Cell outer membrane</keyword>
<dbReference type="Proteomes" id="UP001629244">
    <property type="component" value="Unassembled WGS sequence"/>
</dbReference>
<evidence type="ECO:0000256" key="9">
    <source>
        <dbReference type="RuleBase" id="RU003357"/>
    </source>
</evidence>
<evidence type="ECO:0000256" key="3">
    <source>
        <dbReference type="ARBA" id="ARBA00022452"/>
    </source>
</evidence>
<feature type="domain" description="TonB-dependent receptor-like beta-barrel" evidence="12">
    <location>
        <begin position="417"/>
        <end position="920"/>
    </location>
</feature>
<dbReference type="SUPFAM" id="SSF56935">
    <property type="entry name" value="Porins"/>
    <property type="match status" value="1"/>
</dbReference>
<dbReference type="PANTHER" id="PTHR47234:SF3">
    <property type="entry name" value="SECRETIN_TONB SHORT N-TERMINAL DOMAIN-CONTAINING PROTEIN"/>
    <property type="match status" value="1"/>
</dbReference>
<evidence type="ECO:0000256" key="8">
    <source>
        <dbReference type="PROSITE-ProRule" id="PRU01360"/>
    </source>
</evidence>
<keyword evidence="4 8" id="KW-0812">Transmembrane</keyword>
<feature type="domain" description="TonB-dependent receptor plug" evidence="13">
    <location>
        <begin position="62"/>
        <end position="178"/>
    </location>
</feature>
<dbReference type="InterPro" id="IPR000531">
    <property type="entry name" value="Beta-barrel_TonB"/>
</dbReference>
<keyword evidence="2 8" id="KW-0813">Transport</keyword>
<evidence type="ECO:0000313" key="15">
    <source>
        <dbReference type="Proteomes" id="UP001629244"/>
    </source>
</evidence>
<accession>A0ABW8YNL3</accession>
<dbReference type="EMBL" id="JBELQC010000002">
    <property type="protein sequence ID" value="MFL9841873.1"/>
    <property type="molecule type" value="Genomic_DNA"/>
</dbReference>
<keyword evidence="3 8" id="KW-1134">Transmembrane beta strand</keyword>